<protein>
    <recommendedName>
        <fullName evidence="3">Phosphotransferase family enzyme</fullName>
    </recommendedName>
</protein>
<evidence type="ECO:0000313" key="2">
    <source>
        <dbReference type="Proteomes" id="UP000252586"/>
    </source>
</evidence>
<dbReference type="Proteomes" id="UP000252586">
    <property type="component" value="Unassembled WGS sequence"/>
</dbReference>
<evidence type="ECO:0008006" key="3">
    <source>
        <dbReference type="Google" id="ProtNLM"/>
    </source>
</evidence>
<keyword evidence="2" id="KW-1185">Reference proteome</keyword>
<comment type="caution">
    <text evidence="1">The sequence shown here is derived from an EMBL/GenBank/DDBJ whole genome shotgun (WGS) entry which is preliminary data.</text>
</comment>
<sequence length="283" mass="31124">MTTADRVVDAPVTLLGRPLAPLVGWARAELEAQGIECTGAAEETRRRPWSLLARIPTTAGTMWLKANARAFAHEGPLLAEIARLCPDAVPEPLAVQPDRGWLLTRDGGATGGGDAVWSTVVRSYADLQHTLSAHVDHLRATGTPYLPPAQLISVYRDFEHRAPGLGGRIEDAAGELAAFGRLSVEHNDLRPGNVFAGSTRLFDWGDAVLTHPFLSKTLLHSPYRADYVERWRRRGEVTDAEIALAERLAPLVALHPWRTLDVAGSRLDRFVEELVDELRVNFR</sequence>
<dbReference type="STRING" id="1210090.GCA_001613185_04675"/>
<gene>
    <name evidence="1" type="ORF">DFR74_106213</name>
</gene>
<dbReference type="OrthoDB" id="101887at2"/>
<reference evidence="1 2" key="1">
    <citation type="submission" date="2018-06" db="EMBL/GenBank/DDBJ databases">
        <title>Genomic Encyclopedia of Type Strains, Phase IV (KMG-IV): sequencing the most valuable type-strain genomes for metagenomic binning, comparative biology and taxonomic classification.</title>
        <authorList>
            <person name="Goeker M."/>
        </authorList>
    </citation>
    <scope>NUCLEOTIDE SEQUENCE [LARGE SCALE GENOMIC DNA]</scope>
    <source>
        <strain evidence="1 2">DSM 44599</strain>
    </source>
</reference>
<organism evidence="1 2">
    <name type="scientific">Nocardia puris</name>
    <dbReference type="NCBI Taxonomy" id="208602"/>
    <lineage>
        <taxon>Bacteria</taxon>
        <taxon>Bacillati</taxon>
        <taxon>Actinomycetota</taxon>
        <taxon>Actinomycetes</taxon>
        <taxon>Mycobacteriales</taxon>
        <taxon>Nocardiaceae</taxon>
        <taxon>Nocardia</taxon>
    </lineage>
</organism>
<proteinExistence type="predicted"/>
<dbReference type="EMBL" id="QNRE01000006">
    <property type="protein sequence ID" value="RBO90328.1"/>
    <property type="molecule type" value="Genomic_DNA"/>
</dbReference>
<dbReference type="RefSeq" id="WP_067511344.1">
    <property type="nucleotide sequence ID" value="NZ_CP107943.1"/>
</dbReference>
<evidence type="ECO:0000313" key="1">
    <source>
        <dbReference type="EMBL" id="RBO90328.1"/>
    </source>
</evidence>
<dbReference type="SUPFAM" id="SSF56112">
    <property type="entry name" value="Protein kinase-like (PK-like)"/>
    <property type="match status" value="1"/>
</dbReference>
<name>A0A366DM86_9NOCA</name>
<accession>A0A366DM86</accession>
<dbReference type="InterPro" id="IPR011009">
    <property type="entry name" value="Kinase-like_dom_sf"/>
</dbReference>
<dbReference type="AlphaFoldDB" id="A0A366DM86"/>